<dbReference type="PANTHER" id="PTHR46034:SF18">
    <property type="entry name" value="DCD DOMAIN-CONTAINING PROTEIN"/>
    <property type="match status" value="1"/>
</dbReference>
<evidence type="ECO:0000313" key="3">
    <source>
        <dbReference type="EMBL" id="KAG2609758.1"/>
    </source>
</evidence>
<name>A0A8T0TJB6_PANVG</name>
<keyword evidence="4" id="KW-1185">Reference proteome</keyword>
<dbReference type="PROSITE" id="PS51222">
    <property type="entry name" value="DCD"/>
    <property type="match status" value="1"/>
</dbReference>
<dbReference type="InterPro" id="IPR013989">
    <property type="entry name" value="Dev_and_cell_death_domain"/>
</dbReference>
<accession>A0A8T0TJB6</accession>
<feature type="region of interest" description="Disordered" evidence="1">
    <location>
        <begin position="1"/>
        <end position="52"/>
    </location>
</feature>
<protein>
    <recommendedName>
        <fullName evidence="2">DCD domain-containing protein</fullName>
    </recommendedName>
</protein>
<comment type="caution">
    <text evidence="3">The sequence shown here is derived from an EMBL/GenBank/DDBJ whole genome shotgun (WGS) entry which is preliminary data.</text>
</comment>
<dbReference type="PANTHER" id="PTHR46034">
    <property type="match status" value="1"/>
</dbReference>
<reference evidence="3" key="1">
    <citation type="submission" date="2020-05" db="EMBL/GenBank/DDBJ databases">
        <title>WGS assembly of Panicum virgatum.</title>
        <authorList>
            <person name="Lovell J.T."/>
            <person name="Jenkins J."/>
            <person name="Shu S."/>
            <person name="Juenger T.E."/>
            <person name="Schmutz J."/>
        </authorList>
    </citation>
    <scope>NUCLEOTIDE SEQUENCE</scope>
    <source>
        <strain evidence="3">AP13</strain>
    </source>
</reference>
<sequence length="599" mass="67181">MGHAPEEMAMESDSAAVEEWRREERDAAGRIQKMELEKEARDKGKVWRGGAQVEEEKAADGVRGEGFRWEEGGAIGWKGRMQGHQRQPVAAGHRPFWRPRGGGVSSGRGGRGGGFQFHRRPWFLGDSCSCAWNLQHHKLDISNKPEVYGGAIIICNHLTKRQFFEQKHFALPGYAATFIKKIRAGMLLFLFEHEERKLYGVFEATSDGALNILPDSCASLCKFRPAQVLFRRVWFCKPLTEAEFSDAIKGSCLLPQRSFFGISYQQVLDLVDLFTSRMIRLQPYQKPKSRVLQDYKISLARTGREFSHSNASFSRSSSMFCKNRISLPNRPFMYAKHKGKHPAHKHESPLQPWHKHAVFKAQDILEKSKPDDADYIPLELDGCNSDSDANQSILVGTVSFNSTMESNISCGNQVPKPFNGKYNEDDRCCPPGLNQRFISESEIGQNSVFAHIIKESKSESQAEGCKRKAIVQLDELSDVLPPTRACSVAKRVSFSCGGNGISVTSDKASHRLTLSGLQQNREAVLKGRKEQIGFSPGDIQSNERDASAKRSKLMRPSFAERLRNQHAQSRARNSDLQVTQSGIKLTSTLVADEDFLAQQ</sequence>
<dbReference type="AlphaFoldDB" id="A0A8T0TJB6"/>
<feature type="region of interest" description="Disordered" evidence="1">
    <location>
        <begin position="88"/>
        <end position="111"/>
    </location>
</feature>
<proteinExistence type="predicted"/>
<feature type="domain" description="DCD" evidence="2">
    <location>
        <begin position="146"/>
        <end position="276"/>
    </location>
</feature>
<feature type="compositionally biased region" description="Basic and acidic residues" evidence="1">
    <location>
        <begin position="18"/>
        <end position="45"/>
    </location>
</feature>
<dbReference type="GO" id="GO:0034976">
    <property type="term" value="P:response to endoplasmic reticulum stress"/>
    <property type="evidence" value="ECO:0007669"/>
    <property type="project" value="InterPro"/>
</dbReference>
<dbReference type="InterPro" id="IPR044832">
    <property type="entry name" value="NRP-like"/>
</dbReference>
<dbReference type="Proteomes" id="UP000823388">
    <property type="component" value="Chromosome 4K"/>
</dbReference>
<evidence type="ECO:0000256" key="1">
    <source>
        <dbReference type="SAM" id="MobiDB-lite"/>
    </source>
</evidence>
<feature type="compositionally biased region" description="Gly residues" evidence="1">
    <location>
        <begin position="100"/>
        <end position="111"/>
    </location>
</feature>
<feature type="region of interest" description="Disordered" evidence="1">
    <location>
        <begin position="533"/>
        <end position="578"/>
    </location>
</feature>
<dbReference type="SMART" id="SM00767">
    <property type="entry name" value="DCD"/>
    <property type="match status" value="1"/>
</dbReference>
<evidence type="ECO:0000313" key="4">
    <source>
        <dbReference type="Proteomes" id="UP000823388"/>
    </source>
</evidence>
<feature type="compositionally biased region" description="Polar residues" evidence="1">
    <location>
        <begin position="565"/>
        <end position="578"/>
    </location>
</feature>
<dbReference type="EMBL" id="CM029043">
    <property type="protein sequence ID" value="KAG2609758.1"/>
    <property type="molecule type" value="Genomic_DNA"/>
</dbReference>
<gene>
    <name evidence="3" type="ORF">PVAP13_4KG086900</name>
</gene>
<organism evidence="3 4">
    <name type="scientific">Panicum virgatum</name>
    <name type="common">Blackwell switchgrass</name>
    <dbReference type="NCBI Taxonomy" id="38727"/>
    <lineage>
        <taxon>Eukaryota</taxon>
        <taxon>Viridiplantae</taxon>
        <taxon>Streptophyta</taxon>
        <taxon>Embryophyta</taxon>
        <taxon>Tracheophyta</taxon>
        <taxon>Spermatophyta</taxon>
        <taxon>Magnoliopsida</taxon>
        <taxon>Liliopsida</taxon>
        <taxon>Poales</taxon>
        <taxon>Poaceae</taxon>
        <taxon>PACMAD clade</taxon>
        <taxon>Panicoideae</taxon>
        <taxon>Panicodae</taxon>
        <taxon>Paniceae</taxon>
        <taxon>Panicinae</taxon>
        <taxon>Panicum</taxon>
        <taxon>Panicum sect. Hiantes</taxon>
    </lineage>
</organism>
<evidence type="ECO:0000259" key="2">
    <source>
        <dbReference type="PROSITE" id="PS51222"/>
    </source>
</evidence>
<dbReference type="Pfam" id="PF10539">
    <property type="entry name" value="Dev_Cell_Death"/>
    <property type="match status" value="1"/>
</dbReference>